<dbReference type="Proteomes" id="UP000038045">
    <property type="component" value="Unplaced"/>
</dbReference>
<accession>A0A0N4ZR54</accession>
<evidence type="ECO:0000313" key="3">
    <source>
        <dbReference type="WBParaSite" id="PTRK_0001099250.1"/>
    </source>
</evidence>
<name>A0A0N4ZR54_PARTI</name>
<dbReference type="AlphaFoldDB" id="A0A0N4ZR54"/>
<evidence type="ECO:0000313" key="2">
    <source>
        <dbReference type="Proteomes" id="UP000038045"/>
    </source>
</evidence>
<dbReference type="WBParaSite" id="PTRK_0001099250.1">
    <property type="protein sequence ID" value="PTRK_0001099250.1"/>
    <property type="gene ID" value="PTRK_0001099250"/>
</dbReference>
<feature type="chain" id="PRO_5005892124" evidence="1">
    <location>
        <begin position="19"/>
        <end position="211"/>
    </location>
</feature>
<proteinExistence type="predicted"/>
<feature type="signal peptide" evidence="1">
    <location>
        <begin position="1"/>
        <end position="18"/>
    </location>
</feature>
<reference evidence="3" key="1">
    <citation type="submission" date="2017-02" db="UniProtKB">
        <authorList>
            <consortium name="WormBaseParasite"/>
        </authorList>
    </citation>
    <scope>IDENTIFICATION</scope>
</reference>
<evidence type="ECO:0000256" key="1">
    <source>
        <dbReference type="SAM" id="SignalP"/>
    </source>
</evidence>
<keyword evidence="2" id="KW-1185">Reference proteome</keyword>
<organism evidence="2 3">
    <name type="scientific">Parastrongyloides trichosuri</name>
    <name type="common">Possum-specific nematode worm</name>
    <dbReference type="NCBI Taxonomy" id="131310"/>
    <lineage>
        <taxon>Eukaryota</taxon>
        <taxon>Metazoa</taxon>
        <taxon>Ecdysozoa</taxon>
        <taxon>Nematoda</taxon>
        <taxon>Chromadorea</taxon>
        <taxon>Rhabditida</taxon>
        <taxon>Tylenchina</taxon>
        <taxon>Panagrolaimomorpha</taxon>
        <taxon>Strongyloidoidea</taxon>
        <taxon>Strongyloididae</taxon>
        <taxon>Parastrongyloides</taxon>
    </lineage>
</organism>
<protein>
    <submittedName>
        <fullName evidence="3">Zonadhesin</fullName>
    </submittedName>
</protein>
<sequence length="211" mass="23613">MNIVTLLAILSSIYITNAFKKLFEDEKPDRLIEIIFNTKKPPTSQDKVISMNSTRDFTTVATTIVSKVTKKNIKLSSTTNLPKTTSKVIKTKPTTIKTTKYIPTIVTKKPSKMTSVSECMMKKHPMDMHLCLLFENFLKKMTTKVGINGNSAIIKSRTTSSPPIITKPPRSKLSEIKVPPFSISLPISIATNSSSRFKDIKVSLKILFNFI</sequence>
<keyword evidence="1" id="KW-0732">Signal</keyword>